<dbReference type="Gene3D" id="1.20.1440.130">
    <property type="entry name" value="VKOR domain"/>
    <property type="match status" value="1"/>
</dbReference>
<dbReference type="SMART" id="SM00756">
    <property type="entry name" value="VKc"/>
    <property type="match status" value="1"/>
</dbReference>
<dbReference type="GO" id="GO:0016020">
    <property type="term" value="C:membrane"/>
    <property type="evidence" value="ECO:0007669"/>
    <property type="project" value="UniProtKB-SubCell"/>
</dbReference>
<evidence type="ECO:0000256" key="8">
    <source>
        <dbReference type="ARBA" id="ARBA00023157"/>
    </source>
</evidence>
<dbReference type="GO" id="GO:0016491">
    <property type="term" value="F:oxidoreductase activity"/>
    <property type="evidence" value="ECO:0007669"/>
    <property type="project" value="UniProtKB-KW"/>
</dbReference>
<keyword evidence="8" id="KW-1015">Disulfide bond</keyword>
<keyword evidence="5 10" id="KW-1133">Transmembrane helix</keyword>
<evidence type="ECO:0000256" key="5">
    <source>
        <dbReference type="ARBA" id="ARBA00022989"/>
    </source>
</evidence>
<comment type="subcellular location">
    <subcellularLocation>
        <location evidence="1">Membrane</location>
        <topology evidence="1">Multi-pass membrane protein</topology>
    </subcellularLocation>
</comment>
<dbReference type="GO" id="GO:0048038">
    <property type="term" value="F:quinone binding"/>
    <property type="evidence" value="ECO:0007669"/>
    <property type="project" value="UniProtKB-KW"/>
</dbReference>
<evidence type="ECO:0000256" key="1">
    <source>
        <dbReference type="ARBA" id="ARBA00004141"/>
    </source>
</evidence>
<reference evidence="12 13" key="1">
    <citation type="journal article" date="2015" name="Nature">
        <title>rRNA introns, odd ribosomes, and small enigmatic genomes across a large radiation of phyla.</title>
        <authorList>
            <person name="Brown C.T."/>
            <person name="Hug L.A."/>
            <person name="Thomas B.C."/>
            <person name="Sharon I."/>
            <person name="Castelle C.J."/>
            <person name="Singh A."/>
            <person name="Wilkins M.J."/>
            <person name="Williams K.H."/>
            <person name="Banfield J.F."/>
        </authorList>
    </citation>
    <scope>NUCLEOTIDE SEQUENCE [LARGE SCALE GENOMIC DNA]</scope>
</reference>
<comment type="similarity">
    <text evidence="2">Belongs to the VKOR family.</text>
</comment>
<dbReference type="InterPro" id="IPR012932">
    <property type="entry name" value="VKOR"/>
</dbReference>
<dbReference type="AlphaFoldDB" id="A0A0G1BMG0"/>
<evidence type="ECO:0000256" key="4">
    <source>
        <dbReference type="ARBA" id="ARBA00022719"/>
    </source>
</evidence>
<comment type="caution">
    <text evidence="12">The sequence shown here is derived from an EMBL/GenBank/DDBJ whole genome shotgun (WGS) entry which is preliminary data.</text>
</comment>
<feature type="transmembrane region" description="Helical" evidence="10">
    <location>
        <begin position="6"/>
        <end position="23"/>
    </location>
</feature>
<dbReference type="EMBL" id="LCDG01000007">
    <property type="protein sequence ID" value="KKS47466.1"/>
    <property type="molecule type" value="Genomic_DNA"/>
</dbReference>
<keyword evidence="9" id="KW-0676">Redox-active center</keyword>
<evidence type="ECO:0000256" key="6">
    <source>
        <dbReference type="ARBA" id="ARBA00023002"/>
    </source>
</evidence>
<dbReference type="Pfam" id="PF07884">
    <property type="entry name" value="VKOR"/>
    <property type="match status" value="1"/>
</dbReference>
<accession>A0A0G1BMG0</accession>
<name>A0A0G1BMG0_9BACT</name>
<dbReference type="PANTHER" id="PTHR34573">
    <property type="entry name" value="VKC DOMAIN-CONTAINING PROTEIN"/>
    <property type="match status" value="1"/>
</dbReference>
<evidence type="ECO:0000256" key="3">
    <source>
        <dbReference type="ARBA" id="ARBA00022692"/>
    </source>
</evidence>
<gene>
    <name evidence="12" type="ORF">UV12_C0007G0006</name>
</gene>
<organism evidence="12 13">
    <name type="scientific">Candidatus Nomurabacteria bacterium GW2011_GWC2_42_20</name>
    <dbReference type="NCBI Taxonomy" id="1618756"/>
    <lineage>
        <taxon>Bacteria</taxon>
        <taxon>Candidatus Nomuraibacteriota</taxon>
    </lineage>
</organism>
<proteinExistence type="inferred from homology"/>
<evidence type="ECO:0000256" key="2">
    <source>
        <dbReference type="ARBA" id="ARBA00006214"/>
    </source>
</evidence>
<keyword evidence="4" id="KW-0874">Quinone</keyword>
<keyword evidence="3 10" id="KW-0812">Transmembrane</keyword>
<dbReference type="STRING" id="1618756.UV12_C0007G0006"/>
<feature type="transmembrane region" description="Helical" evidence="10">
    <location>
        <begin position="110"/>
        <end position="131"/>
    </location>
</feature>
<feature type="transmembrane region" description="Helical" evidence="10">
    <location>
        <begin position="57"/>
        <end position="76"/>
    </location>
</feature>
<keyword evidence="7 10" id="KW-0472">Membrane</keyword>
<keyword evidence="6" id="KW-0560">Oxidoreductase</keyword>
<evidence type="ECO:0000256" key="7">
    <source>
        <dbReference type="ARBA" id="ARBA00023136"/>
    </source>
</evidence>
<feature type="domain" description="Vitamin K epoxide reductase" evidence="11">
    <location>
        <begin position="3"/>
        <end position="132"/>
    </location>
</feature>
<dbReference type="PANTHER" id="PTHR34573:SF1">
    <property type="entry name" value="VITAMIN K EPOXIDE REDUCTASE DOMAIN-CONTAINING PROTEIN"/>
    <property type="match status" value="1"/>
</dbReference>
<dbReference type="Proteomes" id="UP000034704">
    <property type="component" value="Unassembled WGS sequence"/>
</dbReference>
<evidence type="ECO:0000313" key="13">
    <source>
        <dbReference type="Proteomes" id="UP000034704"/>
    </source>
</evidence>
<sequence>MDIHLIIFILSIVGLIEALYLNYECRRHRAPVCLIGDQCSVVWDSPYSKTFGVSNEILGLIYYATLAVVEYSIFLGDTSLQMMAGELIILVGGAVMSCYFFYVQWRLIKAWCFWCTFSAIIVWVMLAIRLLF</sequence>
<evidence type="ECO:0000256" key="10">
    <source>
        <dbReference type="SAM" id="Phobius"/>
    </source>
</evidence>
<evidence type="ECO:0000313" key="12">
    <source>
        <dbReference type="EMBL" id="KKS47466.1"/>
    </source>
</evidence>
<protein>
    <recommendedName>
        <fullName evidence="11">Vitamin K epoxide reductase domain-containing protein</fullName>
    </recommendedName>
</protein>
<evidence type="ECO:0000256" key="9">
    <source>
        <dbReference type="ARBA" id="ARBA00023284"/>
    </source>
</evidence>
<evidence type="ECO:0000259" key="11">
    <source>
        <dbReference type="SMART" id="SM00756"/>
    </source>
</evidence>
<dbReference type="InterPro" id="IPR038354">
    <property type="entry name" value="VKOR_sf"/>
</dbReference>
<feature type="transmembrane region" description="Helical" evidence="10">
    <location>
        <begin position="82"/>
        <end position="103"/>
    </location>
</feature>